<evidence type="ECO:0000313" key="3">
    <source>
        <dbReference type="Proteomes" id="UP000030762"/>
    </source>
</evidence>
<dbReference type="OrthoDB" id="77094at2759"/>
<dbReference type="AlphaFoldDB" id="T0QB74"/>
<dbReference type="EMBL" id="JH767173">
    <property type="protein sequence ID" value="EQC30785.1"/>
    <property type="molecule type" value="Genomic_DNA"/>
</dbReference>
<dbReference type="RefSeq" id="XP_008615809.1">
    <property type="nucleotide sequence ID" value="XM_008617587.1"/>
</dbReference>
<evidence type="ECO:0000313" key="2">
    <source>
        <dbReference type="EMBL" id="EQC30785.1"/>
    </source>
</evidence>
<accession>T0QB74</accession>
<keyword evidence="3" id="KW-1185">Reference proteome</keyword>
<reference evidence="2 3" key="1">
    <citation type="submission" date="2012-04" db="EMBL/GenBank/DDBJ databases">
        <title>The Genome Sequence of Saprolegnia declina VS20.</title>
        <authorList>
            <consortium name="The Broad Institute Genome Sequencing Platform"/>
            <person name="Russ C."/>
            <person name="Nusbaum C."/>
            <person name="Tyler B."/>
            <person name="van West P."/>
            <person name="Dieguez-Uribeondo J."/>
            <person name="de Bruijn I."/>
            <person name="Tripathy S."/>
            <person name="Jiang R."/>
            <person name="Young S.K."/>
            <person name="Zeng Q."/>
            <person name="Gargeya S."/>
            <person name="Fitzgerald M."/>
            <person name="Haas B."/>
            <person name="Abouelleil A."/>
            <person name="Alvarado L."/>
            <person name="Arachchi H.M."/>
            <person name="Berlin A."/>
            <person name="Chapman S.B."/>
            <person name="Goldberg J."/>
            <person name="Griggs A."/>
            <person name="Gujja S."/>
            <person name="Hansen M."/>
            <person name="Howarth C."/>
            <person name="Imamovic A."/>
            <person name="Larimer J."/>
            <person name="McCowen C."/>
            <person name="Montmayeur A."/>
            <person name="Murphy C."/>
            <person name="Neiman D."/>
            <person name="Pearson M."/>
            <person name="Priest M."/>
            <person name="Roberts A."/>
            <person name="Saif S."/>
            <person name="Shea T."/>
            <person name="Sisk P."/>
            <person name="Sykes S."/>
            <person name="Wortman J."/>
            <person name="Nusbaum C."/>
            <person name="Birren B."/>
        </authorList>
    </citation>
    <scope>NUCLEOTIDE SEQUENCE [LARGE SCALE GENOMIC DNA]</scope>
    <source>
        <strain evidence="2 3">VS20</strain>
    </source>
</reference>
<dbReference type="GeneID" id="19952273"/>
<feature type="non-terminal residue" evidence="2">
    <location>
        <position position="1"/>
    </location>
</feature>
<dbReference type="Proteomes" id="UP000030762">
    <property type="component" value="Unassembled WGS sequence"/>
</dbReference>
<dbReference type="STRING" id="1156394.T0QB74"/>
<dbReference type="InterPro" id="IPR045096">
    <property type="entry name" value="EDR2-like"/>
</dbReference>
<dbReference type="Pfam" id="PF07059">
    <property type="entry name" value="EDR2_C"/>
    <property type="match status" value="1"/>
</dbReference>
<dbReference type="PANTHER" id="PTHR12136">
    <property type="entry name" value="ENHANCED DISEASE RESISTANCE-RELATED"/>
    <property type="match status" value="1"/>
</dbReference>
<protein>
    <recommendedName>
        <fullName evidence="1">Protein ENHANCED DISEASE RESISTANCE 2 C-terminal domain-containing protein</fullName>
    </recommendedName>
</protein>
<dbReference type="PANTHER" id="PTHR12136:SF41">
    <property type="entry name" value="PLECKSTRIN HOMOLOGY (PH) AND LIPID-BINDING START DOMAINS-CONTAINING PROTEIN"/>
    <property type="match status" value="1"/>
</dbReference>
<name>T0QB74_SAPDV</name>
<sequence length="57" mass="6334">TVASGLCRLLLSYSQDLVIDLGFVLEGATMEELPERLLACVRLRNLDLPLIAVPYPY</sequence>
<dbReference type="VEuPathDB" id="FungiDB:SDRG_11546"/>
<dbReference type="InParanoid" id="T0QB74"/>
<proteinExistence type="predicted"/>
<gene>
    <name evidence="2" type="ORF">SDRG_11546</name>
</gene>
<dbReference type="InterPro" id="IPR009769">
    <property type="entry name" value="EDR2_C"/>
</dbReference>
<evidence type="ECO:0000259" key="1">
    <source>
        <dbReference type="Pfam" id="PF07059"/>
    </source>
</evidence>
<feature type="domain" description="Protein ENHANCED DISEASE RESISTANCE 2 C-terminal" evidence="1">
    <location>
        <begin position="2"/>
        <end position="47"/>
    </location>
</feature>
<organism evidence="2 3">
    <name type="scientific">Saprolegnia diclina (strain VS20)</name>
    <dbReference type="NCBI Taxonomy" id="1156394"/>
    <lineage>
        <taxon>Eukaryota</taxon>
        <taxon>Sar</taxon>
        <taxon>Stramenopiles</taxon>
        <taxon>Oomycota</taxon>
        <taxon>Saprolegniomycetes</taxon>
        <taxon>Saprolegniales</taxon>
        <taxon>Saprolegniaceae</taxon>
        <taxon>Saprolegnia</taxon>
    </lineage>
</organism>